<dbReference type="AlphaFoldDB" id="A0A0L9V5M6"/>
<evidence type="ECO:0000256" key="1">
    <source>
        <dbReference type="SAM" id="MobiDB-lite"/>
    </source>
</evidence>
<reference evidence="3" key="1">
    <citation type="journal article" date="2015" name="Proc. Natl. Acad. Sci. U.S.A.">
        <title>Genome sequencing of adzuki bean (Vigna angularis) provides insight into high starch and low fat accumulation and domestication.</title>
        <authorList>
            <person name="Yang K."/>
            <person name="Tian Z."/>
            <person name="Chen C."/>
            <person name="Luo L."/>
            <person name="Zhao B."/>
            <person name="Wang Z."/>
            <person name="Yu L."/>
            <person name="Li Y."/>
            <person name="Sun Y."/>
            <person name="Li W."/>
            <person name="Chen Y."/>
            <person name="Li Y."/>
            <person name="Zhang Y."/>
            <person name="Ai D."/>
            <person name="Zhao J."/>
            <person name="Shang C."/>
            <person name="Ma Y."/>
            <person name="Wu B."/>
            <person name="Wang M."/>
            <person name="Gao L."/>
            <person name="Sun D."/>
            <person name="Zhang P."/>
            <person name="Guo F."/>
            <person name="Wang W."/>
            <person name="Li Y."/>
            <person name="Wang J."/>
            <person name="Varshney R.K."/>
            <person name="Wang J."/>
            <person name="Ling H.Q."/>
            <person name="Wan P."/>
        </authorList>
    </citation>
    <scope>NUCLEOTIDE SEQUENCE</scope>
    <source>
        <strain evidence="3">cv. Jingnong 6</strain>
    </source>
</reference>
<name>A0A0L9V5M6_PHAAN</name>
<dbReference type="Gramene" id="KOM50262">
    <property type="protein sequence ID" value="KOM50262"/>
    <property type="gene ID" value="LR48_Vigan08g108900"/>
</dbReference>
<organism evidence="2 3">
    <name type="scientific">Phaseolus angularis</name>
    <name type="common">Azuki bean</name>
    <name type="synonym">Vigna angularis</name>
    <dbReference type="NCBI Taxonomy" id="3914"/>
    <lineage>
        <taxon>Eukaryota</taxon>
        <taxon>Viridiplantae</taxon>
        <taxon>Streptophyta</taxon>
        <taxon>Embryophyta</taxon>
        <taxon>Tracheophyta</taxon>
        <taxon>Spermatophyta</taxon>
        <taxon>Magnoliopsida</taxon>
        <taxon>eudicotyledons</taxon>
        <taxon>Gunneridae</taxon>
        <taxon>Pentapetalae</taxon>
        <taxon>rosids</taxon>
        <taxon>fabids</taxon>
        <taxon>Fabales</taxon>
        <taxon>Fabaceae</taxon>
        <taxon>Papilionoideae</taxon>
        <taxon>50 kb inversion clade</taxon>
        <taxon>NPAAA clade</taxon>
        <taxon>indigoferoid/millettioid clade</taxon>
        <taxon>Phaseoleae</taxon>
        <taxon>Vigna</taxon>
    </lineage>
</organism>
<feature type="compositionally biased region" description="Low complexity" evidence="1">
    <location>
        <begin position="12"/>
        <end position="26"/>
    </location>
</feature>
<evidence type="ECO:0000313" key="3">
    <source>
        <dbReference type="Proteomes" id="UP000053144"/>
    </source>
</evidence>
<evidence type="ECO:0000313" key="2">
    <source>
        <dbReference type="EMBL" id="KOM50262.1"/>
    </source>
</evidence>
<protein>
    <submittedName>
        <fullName evidence="2">Uncharacterized protein</fullName>
    </submittedName>
</protein>
<dbReference type="Proteomes" id="UP000053144">
    <property type="component" value="Chromosome 8"/>
</dbReference>
<dbReference type="EMBL" id="CM003378">
    <property type="protein sequence ID" value="KOM50262.1"/>
    <property type="molecule type" value="Genomic_DNA"/>
</dbReference>
<sequence>MVQKSKENNDINKTQNQKTNYNTRNKVSPTKYESDAERPFKIRSLITEEFSRKRKLYAFNIHDSQAAVQNISNQ</sequence>
<feature type="region of interest" description="Disordered" evidence="1">
    <location>
        <begin position="1"/>
        <end position="35"/>
    </location>
</feature>
<gene>
    <name evidence="2" type="ORF">LR48_Vigan08g108900</name>
</gene>
<accession>A0A0L9V5M6</accession>
<proteinExistence type="predicted"/>
<feature type="compositionally biased region" description="Basic and acidic residues" evidence="1">
    <location>
        <begin position="1"/>
        <end position="10"/>
    </location>
</feature>